<proteinExistence type="inferred from homology"/>
<dbReference type="RefSeq" id="WP_312746303.1">
    <property type="nucleotide sequence ID" value="NZ_CP116968.1"/>
</dbReference>
<organism evidence="7 8">
    <name type="scientific">Candidatus Nitrospira neomarina</name>
    <dbReference type="NCBI Taxonomy" id="3020899"/>
    <lineage>
        <taxon>Bacteria</taxon>
        <taxon>Pseudomonadati</taxon>
        <taxon>Nitrospirota</taxon>
        <taxon>Nitrospiria</taxon>
        <taxon>Nitrospirales</taxon>
        <taxon>Nitrospiraceae</taxon>
        <taxon>Nitrospira</taxon>
    </lineage>
</organism>
<reference evidence="7 8" key="1">
    <citation type="submission" date="2023-01" db="EMBL/GenBank/DDBJ databases">
        <title>Cultivation and genomic characterization of new, ubiquitous marine nitrite-oxidizing bacteria from the Nitrospirales.</title>
        <authorList>
            <person name="Mueller A.J."/>
            <person name="Daebeler A."/>
            <person name="Herbold C.W."/>
            <person name="Kirkegaard R.H."/>
            <person name="Daims H."/>
        </authorList>
    </citation>
    <scope>NUCLEOTIDE SEQUENCE [LARGE SCALE GENOMIC DNA]</scope>
    <source>
        <strain evidence="7 8">DK</strain>
    </source>
</reference>
<keyword evidence="3" id="KW-1003">Cell membrane</keyword>
<dbReference type="KEGG" id="nneo:PQG83_02280"/>
<comment type="subcellular location">
    <subcellularLocation>
        <location evidence="1">Cell membrane</location>
        <topology evidence="1">Multi-pass membrane protein</topology>
    </subcellularLocation>
</comment>
<evidence type="ECO:0000313" key="8">
    <source>
        <dbReference type="Proteomes" id="UP001302494"/>
    </source>
</evidence>
<keyword evidence="6" id="KW-0472">Membrane</keyword>
<gene>
    <name evidence="7" type="ORF">PQG83_02280</name>
</gene>
<evidence type="ECO:0000313" key="7">
    <source>
        <dbReference type="EMBL" id="WNM62595.1"/>
    </source>
</evidence>
<keyword evidence="8" id="KW-1185">Reference proteome</keyword>
<comment type="similarity">
    <text evidence="2">Belongs to the CPA3 antiporters (TC 2.A.63) subunit E family.</text>
</comment>
<dbReference type="Proteomes" id="UP001302494">
    <property type="component" value="Chromosome"/>
</dbReference>
<evidence type="ECO:0000256" key="6">
    <source>
        <dbReference type="ARBA" id="ARBA00023136"/>
    </source>
</evidence>
<sequence length="163" mass="18638">MTGWWTIPLLTGLYVLVLSSMKPWDWVIGGALASGLWFASRHLLHTVSHKTMPPLWSRVCYTPLLAGAVLWEILKDTWRVALLTVGWKPADRPGFIEVPVGKWSDLGITVGCMLHTLTPCTYLVETDLERKVMVFRVLDGADSDAAIRRIERFYQRYQRHVFP</sequence>
<dbReference type="Pfam" id="PF01899">
    <property type="entry name" value="MNHE"/>
    <property type="match status" value="1"/>
</dbReference>
<dbReference type="AlphaFoldDB" id="A0AA96JX01"/>
<accession>A0AA96JX01</accession>
<dbReference type="GO" id="GO:0008324">
    <property type="term" value="F:monoatomic cation transmembrane transporter activity"/>
    <property type="evidence" value="ECO:0007669"/>
    <property type="project" value="InterPro"/>
</dbReference>
<evidence type="ECO:0000256" key="3">
    <source>
        <dbReference type="ARBA" id="ARBA00022475"/>
    </source>
</evidence>
<keyword evidence="5" id="KW-1133">Transmembrane helix</keyword>
<evidence type="ECO:0000256" key="1">
    <source>
        <dbReference type="ARBA" id="ARBA00004651"/>
    </source>
</evidence>
<dbReference type="InterPro" id="IPR002758">
    <property type="entry name" value="Cation_antiport_E"/>
</dbReference>
<evidence type="ECO:0000256" key="4">
    <source>
        <dbReference type="ARBA" id="ARBA00022692"/>
    </source>
</evidence>
<evidence type="ECO:0000256" key="5">
    <source>
        <dbReference type="ARBA" id="ARBA00022989"/>
    </source>
</evidence>
<dbReference type="PANTHER" id="PTHR34584:SF1">
    <property type="entry name" value="NA(+)_H(+) ANTIPORTER SUBUNIT E1"/>
    <property type="match status" value="1"/>
</dbReference>
<dbReference type="PANTHER" id="PTHR34584">
    <property type="entry name" value="NA(+)/H(+) ANTIPORTER SUBUNIT E1"/>
    <property type="match status" value="1"/>
</dbReference>
<evidence type="ECO:0000256" key="2">
    <source>
        <dbReference type="ARBA" id="ARBA00006228"/>
    </source>
</evidence>
<dbReference type="GO" id="GO:0005886">
    <property type="term" value="C:plasma membrane"/>
    <property type="evidence" value="ECO:0007669"/>
    <property type="project" value="UniProtKB-SubCell"/>
</dbReference>
<keyword evidence="4" id="KW-0812">Transmembrane</keyword>
<protein>
    <submittedName>
        <fullName evidence="7">Na+/H+ antiporter subunit E</fullName>
    </submittedName>
</protein>
<name>A0AA96JX01_9BACT</name>
<dbReference type="EMBL" id="CP116968">
    <property type="protein sequence ID" value="WNM62595.1"/>
    <property type="molecule type" value="Genomic_DNA"/>
</dbReference>